<name>A0A0C1L8E5_9BACT</name>
<evidence type="ECO:0000259" key="1">
    <source>
        <dbReference type="Pfam" id="PF19780"/>
    </source>
</evidence>
<dbReference type="Pfam" id="PF19780">
    <property type="entry name" value="DUF6265"/>
    <property type="match status" value="1"/>
</dbReference>
<dbReference type="AlphaFoldDB" id="A0A0C1L8E5"/>
<dbReference type="InterPro" id="IPR046232">
    <property type="entry name" value="DUF6265"/>
</dbReference>
<reference evidence="2 3" key="1">
    <citation type="submission" date="2014-11" db="EMBL/GenBank/DDBJ databases">
        <title>Genome sequence of Flavihumibacter solisilvae 3-3.</title>
        <authorList>
            <person name="Zhou G."/>
            <person name="Li M."/>
            <person name="Wang G."/>
        </authorList>
    </citation>
    <scope>NUCLEOTIDE SEQUENCE [LARGE SCALE GENOMIC DNA]</scope>
    <source>
        <strain evidence="2 3">3-3</strain>
    </source>
</reference>
<gene>
    <name evidence="2" type="ORF">OI18_01405</name>
</gene>
<feature type="domain" description="DUF6265" evidence="1">
    <location>
        <begin position="35"/>
        <end position="142"/>
    </location>
</feature>
<dbReference type="Proteomes" id="UP000031408">
    <property type="component" value="Unassembled WGS sequence"/>
</dbReference>
<evidence type="ECO:0000313" key="3">
    <source>
        <dbReference type="Proteomes" id="UP000031408"/>
    </source>
</evidence>
<proteinExistence type="predicted"/>
<dbReference type="EMBL" id="JSVC01000001">
    <property type="protein sequence ID" value="KIC96422.1"/>
    <property type="molecule type" value="Genomic_DNA"/>
</dbReference>
<protein>
    <recommendedName>
        <fullName evidence="1">DUF6265 domain-containing protein</fullName>
    </recommendedName>
</protein>
<organism evidence="2 3">
    <name type="scientific">Flavihumibacter solisilvae</name>
    <dbReference type="NCBI Taxonomy" id="1349421"/>
    <lineage>
        <taxon>Bacteria</taxon>
        <taxon>Pseudomonadati</taxon>
        <taxon>Bacteroidota</taxon>
        <taxon>Chitinophagia</taxon>
        <taxon>Chitinophagales</taxon>
        <taxon>Chitinophagaceae</taxon>
        <taxon>Flavihumibacter</taxon>
    </lineage>
</organism>
<accession>A0A0C1L8E5</accession>
<comment type="caution">
    <text evidence="2">The sequence shown here is derived from an EMBL/GenBank/DDBJ whole genome shotgun (WGS) entry which is preliminary data.</text>
</comment>
<sequence>MINSIIAILCLSFSFVQHLDEPAQDKKIFTRLQVLEGLWVRAGGDDELYEEWVKVDNNQLQGRVFRINNGDTVVSEQVTLSRRQHQIVFVASVVNQNKQQPIPFFLISSKEKTFVFQNPTHDFPKRVVYRIATPDSIHAWIDGGTGETARRVDYHYKRVR</sequence>
<dbReference type="OrthoDB" id="5382295at2"/>
<dbReference type="STRING" id="1349421.OI18_01405"/>
<keyword evidence="3" id="KW-1185">Reference proteome</keyword>
<evidence type="ECO:0000313" key="2">
    <source>
        <dbReference type="EMBL" id="KIC96422.1"/>
    </source>
</evidence>
<dbReference type="RefSeq" id="WP_039136356.1">
    <property type="nucleotide sequence ID" value="NZ_JSVC01000001.1"/>
</dbReference>